<gene>
    <name evidence="2" type="ORF">DGYR_LOCUS12955</name>
</gene>
<feature type="region of interest" description="Disordered" evidence="1">
    <location>
        <begin position="305"/>
        <end position="325"/>
    </location>
</feature>
<proteinExistence type="predicted"/>
<evidence type="ECO:0000256" key="1">
    <source>
        <dbReference type="SAM" id="MobiDB-lite"/>
    </source>
</evidence>
<reference evidence="2 3" key="1">
    <citation type="submission" date="2020-08" db="EMBL/GenBank/DDBJ databases">
        <authorList>
            <person name="Hejnol A."/>
        </authorList>
    </citation>
    <scope>NUCLEOTIDE SEQUENCE [LARGE SCALE GENOMIC DNA]</scope>
</reference>
<evidence type="ECO:0000313" key="3">
    <source>
        <dbReference type="Proteomes" id="UP000549394"/>
    </source>
</evidence>
<feature type="region of interest" description="Disordered" evidence="1">
    <location>
        <begin position="370"/>
        <end position="403"/>
    </location>
</feature>
<feature type="compositionally biased region" description="Basic residues" evidence="1">
    <location>
        <begin position="392"/>
        <end position="403"/>
    </location>
</feature>
<sequence>MSSCRWEKFRSRFTNRERFQRGKTWSEGCHPDYQEYKKVGEFKEHSKNDVEDSKSAFISVSGRQLIPVSGQLKPVTFNSSPQLKRPFVRKANEETTKKFSFKLIRQESGDKNEGGSREFGTDYKIRFADSTTDSSVPPSPRWPRRICVLKNDEKSTDSEVSATDYLKSNLFAHLSREERIRLYKQQKRKEIAERFGISLEGQVDLQSICNRVNTQPQRPLHMIEERKPVKESKIYIESSHKQLSTESSALSAPPIRRLVRQSNVPESLILYKSAKDKNSIVVKELRERPTKTAVTSKVNEYERMAKSGGKKVERTSSERIKNSSLSNSISEHIKKLYSMGHSAPTIQDMLYGHKLAENPPKDEEIRLEISKKKKIEDKPENSEKQKFEKQINSKRKSKKLLKKSHSIGGDIRFVITKYEDNEEREDSPEPLLPLPRHSIIMRNRSKTLSVTDSSSEDEKTKCPSPRRSPRVLAKFKHKFSNKQI</sequence>
<protein>
    <submittedName>
        <fullName evidence="2">DgyrCDS13809</fullName>
    </submittedName>
</protein>
<dbReference type="Proteomes" id="UP000549394">
    <property type="component" value="Unassembled WGS sequence"/>
</dbReference>
<comment type="caution">
    <text evidence="2">The sequence shown here is derived from an EMBL/GenBank/DDBJ whole genome shotgun (WGS) entry which is preliminary data.</text>
</comment>
<feature type="region of interest" description="Disordered" evidence="1">
    <location>
        <begin position="420"/>
        <end position="470"/>
    </location>
</feature>
<accession>A0A7I8WBV0</accession>
<feature type="compositionally biased region" description="Basic and acidic residues" evidence="1">
    <location>
        <begin position="370"/>
        <end position="391"/>
    </location>
</feature>
<name>A0A7I8WBV0_9ANNE</name>
<evidence type="ECO:0000313" key="2">
    <source>
        <dbReference type="EMBL" id="CAD5125607.1"/>
    </source>
</evidence>
<dbReference type="EMBL" id="CAJFCJ010000028">
    <property type="protein sequence ID" value="CAD5125607.1"/>
    <property type="molecule type" value="Genomic_DNA"/>
</dbReference>
<feature type="compositionally biased region" description="Basic and acidic residues" evidence="1">
    <location>
        <begin position="305"/>
        <end position="321"/>
    </location>
</feature>
<organism evidence="2 3">
    <name type="scientific">Dimorphilus gyrociliatus</name>
    <dbReference type="NCBI Taxonomy" id="2664684"/>
    <lineage>
        <taxon>Eukaryota</taxon>
        <taxon>Metazoa</taxon>
        <taxon>Spiralia</taxon>
        <taxon>Lophotrochozoa</taxon>
        <taxon>Annelida</taxon>
        <taxon>Polychaeta</taxon>
        <taxon>Polychaeta incertae sedis</taxon>
        <taxon>Dinophilidae</taxon>
        <taxon>Dimorphilus</taxon>
    </lineage>
</organism>
<dbReference type="AlphaFoldDB" id="A0A7I8WBV0"/>
<keyword evidence="3" id="KW-1185">Reference proteome</keyword>